<organism evidence="3 4">
    <name type="scientific">Selenomonas sputigena</name>
    <dbReference type="NCBI Taxonomy" id="69823"/>
    <lineage>
        <taxon>Bacteria</taxon>
        <taxon>Bacillati</taxon>
        <taxon>Bacillota</taxon>
        <taxon>Negativicutes</taxon>
        <taxon>Selenomonadales</taxon>
        <taxon>Selenomonadaceae</taxon>
        <taxon>Selenomonas</taxon>
    </lineage>
</organism>
<proteinExistence type="predicted"/>
<protein>
    <submittedName>
        <fullName evidence="3">TIGR03986 family CRISPR-associated RAMP protein</fullName>
    </submittedName>
</protein>
<evidence type="ECO:0000256" key="1">
    <source>
        <dbReference type="ARBA" id="ARBA00023118"/>
    </source>
</evidence>
<accession>A0ABV3X5X6</accession>
<reference evidence="3 4" key="1">
    <citation type="submission" date="2023-04" db="EMBL/GenBank/DDBJ databases">
        <title>Genome Sequence of Selenomonas sputigena ATCC 33150.</title>
        <authorList>
            <person name="Miller D.P."/>
            <person name="Anvari S."/>
            <person name="Polson S.W."/>
            <person name="Macdonald M."/>
            <person name="Mcdowell J.V."/>
        </authorList>
    </citation>
    <scope>NUCLEOTIDE SEQUENCE [LARGE SCALE GENOMIC DNA]</scope>
    <source>
        <strain evidence="3 4">ATCC 33150</strain>
    </source>
</reference>
<evidence type="ECO:0000313" key="3">
    <source>
        <dbReference type="EMBL" id="MEX5285602.1"/>
    </source>
</evidence>
<dbReference type="InterPro" id="IPR005537">
    <property type="entry name" value="RAMP_III_fam"/>
</dbReference>
<dbReference type="InterPro" id="IPR023825">
    <property type="entry name" value="CRISPR-assoc_RAMP_BGP1436"/>
</dbReference>
<dbReference type="EMBL" id="JARVLH010000005">
    <property type="protein sequence ID" value="MEX5285602.1"/>
    <property type="molecule type" value="Genomic_DNA"/>
</dbReference>
<sequence>MALRDRKATASYNFVPLPAAVIKSPIDRKGASDEELQESYRKYVTEQGALSGYIELRCRTMTPVFIGTGDKEGTFFAPAGKPVLPGSTLRGMVKNIFKIVTCGAMRTDKDGADVADRALYYRSFTNKSYKAELVDSKKINGKHQSFTKAEPGFLIRDRLENQYYICPAEFERKKDTWLVGKHKKVILWDEYEKRGGELACFTGPMTGGKTAKTHYTVHYDPDWSRNSRIPVPDEIIARYKGDLTRDEDLDLFKLAKRNEAAARFVGDDGCDFVVPCFYKEKKGEVAHFGFGQYYRIPYPHTIGEHLPEAIKKDAAVVDYADAIFGRKELWGSRLAFEDAVLKESTGFEGAHYSKTLGEPKPTSYQLYMEQKDEENLKHWGTENVPIRGYKLYWHQAPNFPWRKEGDMKDNVDRKLRPLKAGSVFEGRIRFKNLSEVELGALLKVFSLPAEDRELCFKIGQGKGIGLGSIRVDAKLVLVDEVRGCEQLFTADGGWNKAEKEASMEAYLKAFDAVIAQLGERERARYETSQMALLDLLDWKVTEQKNWAARTRQMTLGDKNGDPFDEKRKQFRNRWVLPTAKEVYEERT</sequence>
<dbReference type="CDD" id="cd09726">
    <property type="entry name" value="RAMP_I_III"/>
    <property type="match status" value="1"/>
</dbReference>
<keyword evidence="4" id="KW-1185">Reference proteome</keyword>
<gene>
    <name evidence="3" type="ORF">QCO44_08145</name>
</gene>
<feature type="domain" description="CRISPR type III-associated protein" evidence="2">
    <location>
        <begin position="58"/>
        <end position="469"/>
    </location>
</feature>
<dbReference type="Proteomes" id="UP001559623">
    <property type="component" value="Unassembled WGS sequence"/>
</dbReference>
<comment type="caution">
    <text evidence="3">The sequence shown here is derived from an EMBL/GenBank/DDBJ whole genome shotgun (WGS) entry which is preliminary data.</text>
</comment>
<evidence type="ECO:0000259" key="2">
    <source>
        <dbReference type="Pfam" id="PF03787"/>
    </source>
</evidence>
<keyword evidence="1" id="KW-0051">Antiviral defense</keyword>
<dbReference type="Pfam" id="PF03787">
    <property type="entry name" value="RAMPs"/>
    <property type="match status" value="1"/>
</dbReference>
<dbReference type="NCBIfam" id="TIGR03986">
    <property type="entry name" value="TIGR03986 family CRISPR-associated RAMP protein"/>
    <property type="match status" value="1"/>
</dbReference>
<dbReference type="RefSeq" id="WP_368847335.1">
    <property type="nucleotide sequence ID" value="NZ_CP194411.1"/>
</dbReference>
<evidence type="ECO:0000313" key="4">
    <source>
        <dbReference type="Proteomes" id="UP001559623"/>
    </source>
</evidence>
<name>A0ABV3X5X6_9FIRM</name>